<protein>
    <recommendedName>
        <fullName evidence="4">Flagellar basal-body rod protein FlgF</fullName>
    </recommendedName>
</protein>
<proteinExistence type="inferred from homology"/>
<dbReference type="SUPFAM" id="SSF117143">
    <property type="entry name" value="Flagellar hook protein flgE"/>
    <property type="match status" value="1"/>
</dbReference>
<feature type="domain" description="Flagellar basal body rod protein N-terminal" evidence="6">
    <location>
        <begin position="11"/>
        <end position="33"/>
    </location>
</feature>
<keyword evidence="3 4" id="KW-0975">Bacterial flagellum</keyword>
<evidence type="ECO:0000259" key="8">
    <source>
        <dbReference type="Pfam" id="PF22692"/>
    </source>
</evidence>
<sequence>MSSYISLTRQSGLMAEMRTIANNMANLSTTGFRREGVIFSEWVSSAGEGPSTSMGAARGRNVDLSQGPLNRTGGTLDLAIEGEGFFTVETPDGPRLTRAGAFQPSGNGDLVTPDGHLVLDAGGAPIFVPPDARGVAVAADGTVSADGRPISQIGLVVPRDPTELERTGDTLFRAEGGTDPAESATILQGFVEGANVNQVLELARMIEVQRAYELGQGFLDRESKRVSSVIETLG</sequence>
<dbReference type="Pfam" id="PF00460">
    <property type="entry name" value="Flg_bb_rod"/>
    <property type="match status" value="1"/>
</dbReference>
<dbReference type="NCBIfam" id="TIGR03506">
    <property type="entry name" value="FlgEFG_subfam"/>
    <property type="match status" value="1"/>
</dbReference>
<dbReference type="NCBIfam" id="TIGR02490">
    <property type="entry name" value="flgF"/>
    <property type="match status" value="1"/>
</dbReference>
<accession>A0ABU3DDS4</accession>
<evidence type="ECO:0000256" key="5">
    <source>
        <dbReference type="SAM" id="MobiDB-lite"/>
    </source>
</evidence>
<dbReference type="InterPro" id="IPR012836">
    <property type="entry name" value="FlgF"/>
</dbReference>
<keyword evidence="9" id="KW-0969">Cilium</keyword>
<feature type="domain" description="Flagellar hook protein FlgE/F/G-like D1" evidence="8">
    <location>
        <begin position="79"/>
        <end position="145"/>
    </location>
</feature>
<dbReference type="Pfam" id="PF22692">
    <property type="entry name" value="LlgE_F_G_D1"/>
    <property type="match status" value="1"/>
</dbReference>
<comment type="caution">
    <text evidence="9">The sequence shown here is derived from an EMBL/GenBank/DDBJ whole genome shotgun (WGS) entry which is preliminary data.</text>
</comment>
<evidence type="ECO:0000313" key="9">
    <source>
        <dbReference type="EMBL" id="MDT0681689.1"/>
    </source>
</evidence>
<evidence type="ECO:0000256" key="4">
    <source>
        <dbReference type="RuleBase" id="RU362116"/>
    </source>
</evidence>
<dbReference type="PANTHER" id="PTHR30435">
    <property type="entry name" value="FLAGELLAR PROTEIN"/>
    <property type="match status" value="1"/>
</dbReference>
<feature type="region of interest" description="Disordered" evidence="5">
    <location>
        <begin position="46"/>
        <end position="68"/>
    </location>
</feature>
<keyword evidence="9" id="KW-0966">Cell projection</keyword>
<dbReference type="InterPro" id="IPR037925">
    <property type="entry name" value="FlgE/F/G-like"/>
</dbReference>
<dbReference type="InterPro" id="IPR001444">
    <property type="entry name" value="Flag_bb_rod_N"/>
</dbReference>
<dbReference type="InterPro" id="IPR010930">
    <property type="entry name" value="Flg_bb/hook_C_dom"/>
</dbReference>
<comment type="similarity">
    <text evidence="2 4">Belongs to the flagella basal body rod proteins family.</text>
</comment>
<reference evidence="9 10" key="1">
    <citation type="submission" date="2023-09" db="EMBL/GenBank/DDBJ databases">
        <authorList>
            <person name="Rey-Velasco X."/>
        </authorList>
    </citation>
    <scope>NUCLEOTIDE SEQUENCE [LARGE SCALE GENOMIC DNA]</scope>
    <source>
        <strain evidence="9 10">F158</strain>
    </source>
</reference>
<dbReference type="PANTHER" id="PTHR30435:SF19">
    <property type="entry name" value="FLAGELLAR BASAL-BODY ROD PROTEIN FLGG"/>
    <property type="match status" value="1"/>
</dbReference>
<evidence type="ECO:0000313" key="10">
    <source>
        <dbReference type="Proteomes" id="UP001265259"/>
    </source>
</evidence>
<dbReference type="RefSeq" id="WP_311689459.1">
    <property type="nucleotide sequence ID" value="NZ_JAVRHL010000001.1"/>
</dbReference>
<dbReference type="EMBL" id="JAVRHL010000001">
    <property type="protein sequence ID" value="MDT0681689.1"/>
    <property type="molecule type" value="Genomic_DNA"/>
</dbReference>
<dbReference type="InterPro" id="IPR053967">
    <property type="entry name" value="LlgE_F_G-like_D1"/>
</dbReference>
<dbReference type="InterPro" id="IPR019776">
    <property type="entry name" value="Flagellar_basal_body_rod_CS"/>
</dbReference>
<dbReference type="InterPro" id="IPR020013">
    <property type="entry name" value="Flagellar_FlgE/F/G"/>
</dbReference>
<dbReference type="Pfam" id="PF06429">
    <property type="entry name" value="Flg_bbr_C"/>
    <property type="match status" value="1"/>
</dbReference>
<evidence type="ECO:0000259" key="6">
    <source>
        <dbReference type="Pfam" id="PF00460"/>
    </source>
</evidence>
<comment type="subcellular location">
    <subcellularLocation>
        <location evidence="1 4">Bacterial flagellum basal body</location>
    </subcellularLocation>
</comment>
<dbReference type="Proteomes" id="UP001265259">
    <property type="component" value="Unassembled WGS sequence"/>
</dbReference>
<evidence type="ECO:0000256" key="3">
    <source>
        <dbReference type="ARBA" id="ARBA00023143"/>
    </source>
</evidence>
<dbReference type="NCBIfam" id="NF009332">
    <property type="entry name" value="PRK12690.1"/>
    <property type="match status" value="1"/>
</dbReference>
<keyword evidence="10" id="KW-1185">Reference proteome</keyword>
<gene>
    <name evidence="9" type="ORF">RM543_03250</name>
</gene>
<organism evidence="9 10">
    <name type="scientific">Tropicimonas omnivorans</name>
    <dbReference type="NCBI Taxonomy" id="3075590"/>
    <lineage>
        <taxon>Bacteria</taxon>
        <taxon>Pseudomonadati</taxon>
        <taxon>Pseudomonadota</taxon>
        <taxon>Alphaproteobacteria</taxon>
        <taxon>Rhodobacterales</taxon>
        <taxon>Roseobacteraceae</taxon>
        <taxon>Tropicimonas</taxon>
    </lineage>
</organism>
<evidence type="ECO:0000259" key="7">
    <source>
        <dbReference type="Pfam" id="PF06429"/>
    </source>
</evidence>
<feature type="domain" description="Flagellar basal-body/hook protein C-terminal" evidence="7">
    <location>
        <begin position="188"/>
        <end position="214"/>
    </location>
</feature>
<evidence type="ECO:0000256" key="1">
    <source>
        <dbReference type="ARBA" id="ARBA00004117"/>
    </source>
</evidence>
<evidence type="ECO:0000256" key="2">
    <source>
        <dbReference type="ARBA" id="ARBA00009677"/>
    </source>
</evidence>
<comment type="subunit">
    <text evidence="4">The basal body constitutes a major portion of the flagellar organelle and consists of five rings (E,L,P,S, and M) mounted on a central rod. The rod consists of about 26 subunits of FlgG in the distal portion, and FlgB, FlgC and FlgF are thought to build up the proximal portion of the rod with about 6 subunits each.</text>
</comment>
<dbReference type="PROSITE" id="PS00588">
    <property type="entry name" value="FLAGELLA_BB_ROD"/>
    <property type="match status" value="1"/>
</dbReference>
<name>A0ABU3DDS4_9RHOB</name>
<keyword evidence="9" id="KW-0282">Flagellum</keyword>